<dbReference type="SUPFAM" id="SSF56784">
    <property type="entry name" value="HAD-like"/>
    <property type="match status" value="1"/>
</dbReference>
<dbReference type="SFLD" id="SFLDS00003">
    <property type="entry name" value="Haloacid_Dehalogenase"/>
    <property type="match status" value="1"/>
</dbReference>
<gene>
    <name evidence="1" type="ORF">CE91St3_19320</name>
    <name evidence="3" type="ORF">DXB61_08115</name>
    <name evidence="2" type="ORF">GMD66_05465</name>
</gene>
<dbReference type="Proteomes" id="UP000261088">
    <property type="component" value="Unassembled WGS sequence"/>
</dbReference>
<dbReference type="PANTHER" id="PTHR43611">
    <property type="entry name" value="ALPHA-D-GLUCOSE 1-PHOSPHATE PHOSPHATASE"/>
    <property type="match status" value="1"/>
</dbReference>
<proteinExistence type="predicted"/>
<reference evidence="2 5" key="2">
    <citation type="journal article" date="2019" name="Nat. Med.">
        <title>A library of human gut bacterial isolates paired with longitudinal multiomics data enables mechanistic microbiome research.</title>
        <authorList>
            <person name="Poyet M."/>
            <person name="Groussin M."/>
            <person name="Gibbons S.M."/>
            <person name="Avila-Pacheco J."/>
            <person name="Jiang X."/>
            <person name="Kearney S.M."/>
            <person name="Perrotta A.R."/>
            <person name="Berdy B."/>
            <person name="Zhao S."/>
            <person name="Lieberman T.D."/>
            <person name="Swanson P.K."/>
            <person name="Smith M."/>
            <person name="Roesemann S."/>
            <person name="Alexander J.E."/>
            <person name="Rich S.A."/>
            <person name="Livny J."/>
            <person name="Vlamakis H."/>
            <person name="Clish C."/>
            <person name="Bullock K."/>
            <person name="Deik A."/>
            <person name="Scott J."/>
            <person name="Pierce K.A."/>
            <person name="Xavier R.J."/>
            <person name="Alm E.J."/>
        </authorList>
    </citation>
    <scope>NUCLEOTIDE SEQUENCE [LARGE SCALE GENOMIC DNA]</scope>
    <source>
        <strain evidence="2 5">BIOML-A25</strain>
    </source>
</reference>
<dbReference type="Gene3D" id="3.40.50.1000">
    <property type="entry name" value="HAD superfamily/HAD-like"/>
    <property type="match status" value="1"/>
</dbReference>
<dbReference type="AlphaFoldDB" id="A0A354MHX6"/>
<dbReference type="EMBL" id="WNCR01000002">
    <property type="protein sequence ID" value="MTU28672.1"/>
    <property type="molecule type" value="Genomic_DNA"/>
</dbReference>
<dbReference type="EMBL" id="QSUP01000007">
    <property type="protein sequence ID" value="RGN52192.1"/>
    <property type="molecule type" value="Genomic_DNA"/>
</dbReference>
<dbReference type="NCBIfam" id="TIGR01509">
    <property type="entry name" value="HAD-SF-IA-v3"/>
    <property type="match status" value="1"/>
</dbReference>
<dbReference type="STRING" id="46503.ERS852463_00358"/>
<dbReference type="Proteomes" id="UP001055114">
    <property type="component" value="Unassembled WGS sequence"/>
</dbReference>
<dbReference type="GO" id="GO:0016787">
    <property type="term" value="F:hydrolase activity"/>
    <property type="evidence" value="ECO:0007669"/>
    <property type="project" value="UniProtKB-KW"/>
</dbReference>
<sequence>MEGIKNLVIDFGGVIINLTRNRCIEAFESLGVANIREQIVNNYQHKDLFMKIELGSITVAEFREGIRHLTRQPLTDEQIDAAWIAMLDDVPDYKLDLLLDLRKRYNTMLLSNTNEIHWDWSEKTCFSYKGHHASDFFNHIYLSYRLHLLKPDAEIFEYVLQDADIRPEETLFIDDAVPNCRTAESLGFHTYTPQPREDWSHLFGIMNHKS</sequence>
<reference evidence="3 4" key="1">
    <citation type="submission" date="2018-08" db="EMBL/GenBank/DDBJ databases">
        <title>A genome reference for cultivated species of the human gut microbiota.</title>
        <authorList>
            <person name="Zou Y."/>
            <person name="Xue W."/>
            <person name="Luo G."/>
        </authorList>
    </citation>
    <scope>NUCLEOTIDE SEQUENCE [LARGE SCALE GENOMIC DNA]</scope>
    <source>
        <strain evidence="3 4">OM05-11AA</strain>
    </source>
</reference>
<protein>
    <submittedName>
        <fullName evidence="3">HAD family phosphatase</fullName>
    </submittedName>
    <submittedName>
        <fullName evidence="2">HAD-IA family hydrolase</fullName>
    </submittedName>
    <submittedName>
        <fullName evidence="1">Haloacid dehalogenase</fullName>
    </submittedName>
</protein>
<reference evidence="1" key="3">
    <citation type="submission" date="2022-01" db="EMBL/GenBank/DDBJ databases">
        <title>Novel bile acid biosynthetic pathways are enriched in the microbiome of centenarians.</title>
        <authorList>
            <person name="Sato Y."/>
            <person name="Atarashi K."/>
            <person name="Plichta R.D."/>
            <person name="Arai Y."/>
            <person name="Sasajima S."/>
            <person name="Kearney M.S."/>
            <person name="Suda W."/>
            <person name="Takeshita K."/>
            <person name="Sasaki T."/>
            <person name="Okamoto S."/>
            <person name="Skelly N.A."/>
            <person name="Okamura Y."/>
            <person name="Vlamakis H."/>
            <person name="Li Y."/>
            <person name="Tanoue T."/>
            <person name="Takei H."/>
            <person name="Nittono H."/>
            <person name="Narushima S."/>
            <person name="Irie J."/>
            <person name="Itoh H."/>
            <person name="Moriya K."/>
            <person name="Sugiura Y."/>
            <person name="Suematsu M."/>
            <person name="Moritoki N."/>
            <person name="Shibata S."/>
            <person name="Littman R.D."/>
            <person name="Fischbach A.M."/>
            <person name="Uwamino Y."/>
            <person name="Inoue T."/>
            <person name="Honda A."/>
            <person name="Hattori M."/>
            <person name="Murai T."/>
            <person name="Xavier J.R."/>
            <person name="Hirose N."/>
            <person name="Honda K."/>
        </authorList>
    </citation>
    <scope>NUCLEOTIDE SEQUENCE</scope>
    <source>
        <strain evidence="1">CE91-St3</strain>
    </source>
</reference>
<dbReference type="InterPro" id="IPR036412">
    <property type="entry name" value="HAD-like_sf"/>
</dbReference>
<keyword evidence="2" id="KW-0378">Hydrolase</keyword>
<dbReference type="RefSeq" id="WP_005642676.1">
    <property type="nucleotide sequence ID" value="NZ_BAABYG010000001.1"/>
</dbReference>
<dbReference type="SFLD" id="SFLDG01129">
    <property type="entry name" value="C1.5:_HAD__Beta-PGM__Phosphata"/>
    <property type="match status" value="1"/>
</dbReference>
<evidence type="ECO:0000313" key="5">
    <source>
        <dbReference type="Proteomes" id="UP000437446"/>
    </source>
</evidence>
<evidence type="ECO:0000313" key="1">
    <source>
        <dbReference type="EMBL" id="GKH72069.1"/>
    </source>
</evidence>
<organism evidence="2 5">
    <name type="scientific">Parabacteroides merdae</name>
    <dbReference type="NCBI Taxonomy" id="46503"/>
    <lineage>
        <taxon>Bacteria</taxon>
        <taxon>Pseudomonadati</taxon>
        <taxon>Bacteroidota</taxon>
        <taxon>Bacteroidia</taxon>
        <taxon>Bacteroidales</taxon>
        <taxon>Tannerellaceae</taxon>
        <taxon>Parabacteroides</taxon>
    </lineage>
</organism>
<evidence type="ECO:0000313" key="2">
    <source>
        <dbReference type="EMBL" id="MTU28672.1"/>
    </source>
</evidence>
<evidence type="ECO:0000313" key="3">
    <source>
        <dbReference type="EMBL" id="RGN52192.1"/>
    </source>
</evidence>
<dbReference type="PRINTS" id="PR00413">
    <property type="entry name" value="HADHALOGNASE"/>
</dbReference>
<accession>A0A354MHX6</accession>
<dbReference type="EMBL" id="BQNZ01000001">
    <property type="protein sequence ID" value="GKH72069.1"/>
    <property type="molecule type" value="Genomic_DNA"/>
</dbReference>
<dbReference type="Pfam" id="PF00702">
    <property type="entry name" value="Hydrolase"/>
    <property type="match status" value="1"/>
</dbReference>
<dbReference type="InterPro" id="IPR006439">
    <property type="entry name" value="HAD-SF_hydro_IA"/>
</dbReference>
<dbReference type="InterPro" id="IPR023198">
    <property type="entry name" value="PGP-like_dom2"/>
</dbReference>
<dbReference type="PANTHER" id="PTHR43611:SF3">
    <property type="entry name" value="FLAVIN MONONUCLEOTIDE HYDROLASE 1, CHLOROPLATIC"/>
    <property type="match status" value="1"/>
</dbReference>
<dbReference type="Gene3D" id="1.10.150.240">
    <property type="entry name" value="Putative phosphatase, domain 2"/>
    <property type="match status" value="1"/>
</dbReference>
<dbReference type="CDD" id="cd02603">
    <property type="entry name" value="HAD_sEH-N_like"/>
    <property type="match status" value="1"/>
</dbReference>
<evidence type="ECO:0000313" key="4">
    <source>
        <dbReference type="Proteomes" id="UP000261088"/>
    </source>
</evidence>
<dbReference type="Proteomes" id="UP000437446">
    <property type="component" value="Unassembled WGS sequence"/>
</dbReference>
<name>A0A354MHX6_9BACT</name>
<dbReference type="InterPro" id="IPR023214">
    <property type="entry name" value="HAD_sf"/>
</dbReference>
<comment type="caution">
    <text evidence="2">The sequence shown here is derived from an EMBL/GenBank/DDBJ whole genome shotgun (WGS) entry which is preliminary data.</text>
</comment>